<sequence>MLDINQYMYIIISDPVDIKDSMMSNYERFDNDLAPSRSVLNEVAIKTAEENLGDVHIQVSQDPEQSQSQITFHDIEDKQNGMDYIDDPAGNPFEPKTALEFWQYKVRNIVEHILFRAVTVLLILLDFILVIIVLASDNCADSNNVLEIISHIIITLFVLEIAARIFYQGKEFFYNCFDLIDMVIVVVSFIVDMVFIGIEANQPCSEQGANYAKLVVIGRVFRIIRIVRIIYFIIVQHRQVTKATRHVVSQNKRRYQKDGFDLDLCYITERVIAMSFPSKGVMALYRNPIREVARFFDAKHKDHYKLYNLCSERDYDETLFHNRVERVFIDDHNVPRLRDMIKFADSVRLWMSADKRNVIAIHCKGGKGRTGTMICCWLVDSGLFEEAKESLNYFGDRRTDLSVGSTFQGVETPSQSRYVGYYEKMKNEHNRELPPNKKLRIKTVKIEGLNGVGNGDGSDLGMEIRPEGNLIWECQFGPNINCQTMKYSDNNSIVVELQNSPVIEGDIKIMFRSNNKLVPLGYDKCPFYFWFYTSFIEDHKLILPRDEIDNPHKKKVQKIFKENFAIELTFEDVNEEL</sequence>
<feature type="transmembrane region" description="Helical" evidence="6">
    <location>
        <begin position="113"/>
        <end position="136"/>
    </location>
</feature>
<reference evidence="10 11" key="1">
    <citation type="submission" date="2024-01" db="EMBL/GenBank/DDBJ databases">
        <title>The genome of the rayed Mediterranean limpet Patella caerulea (Linnaeus, 1758).</title>
        <authorList>
            <person name="Anh-Thu Weber A."/>
            <person name="Halstead-Nussloch G."/>
        </authorList>
    </citation>
    <scope>NUCLEOTIDE SEQUENCE [LARGE SCALE GENOMIC DNA]</scope>
    <source>
        <strain evidence="10">AATW-2023a</strain>
        <tissue evidence="10">Whole specimen</tissue>
    </source>
</reference>
<protein>
    <recommendedName>
        <fullName evidence="12">Phosphatidylinositol-3,4,5-trisphosphate 3-phosphatase</fullName>
    </recommendedName>
</protein>
<evidence type="ECO:0000313" key="11">
    <source>
        <dbReference type="Proteomes" id="UP001347796"/>
    </source>
</evidence>
<dbReference type="PROSITE" id="PS51182">
    <property type="entry name" value="C2_TENSIN"/>
    <property type="match status" value="1"/>
</dbReference>
<feature type="transmembrane region" description="Helical" evidence="6">
    <location>
        <begin position="179"/>
        <end position="198"/>
    </location>
</feature>
<gene>
    <name evidence="10" type="ORF">SNE40_016284</name>
</gene>
<evidence type="ECO:0000256" key="3">
    <source>
        <dbReference type="ARBA" id="ARBA00022801"/>
    </source>
</evidence>
<evidence type="ECO:0000256" key="4">
    <source>
        <dbReference type="ARBA" id="ARBA00022989"/>
    </source>
</evidence>
<dbReference type="InterPro" id="IPR016130">
    <property type="entry name" value="Tyr_Pase_AS"/>
</dbReference>
<comment type="caution">
    <text evidence="10">The sequence shown here is derived from an EMBL/GenBank/DDBJ whole genome shotgun (WGS) entry which is preliminary data.</text>
</comment>
<accession>A0AAN8J8Z6</accession>
<dbReference type="SMART" id="SM01326">
    <property type="entry name" value="PTEN_C2"/>
    <property type="match status" value="1"/>
</dbReference>
<feature type="domain" description="Phosphatase tensin-type" evidence="8">
    <location>
        <begin position="253"/>
        <end position="429"/>
    </location>
</feature>
<dbReference type="InterPro" id="IPR045102">
    <property type="entry name" value="PTP_VSP_TPTE"/>
</dbReference>
<dbReference type="CDD" id="cd14510">
    <property type="entry name" value="PTP_VSP_TPTE"/>
    <property type="match status" value="1"/>
</dbReference>
<dbReference type="SUPFAM" id="SSF81324">
    <property type="entry name" value="Voltage-gated potassium channels"/>
    <property type="match status" value="1"/>
</dbReference>
<dbReference type="PROSITE" id="PS00383">
    <property type="entry name" value="TYR_PHOSPHATASE_1"/>
    <property type="match status" value="1"/>
</dbReference>
<evidence type="ECO:0000256" key="6">
    <source>
        <dbReference type="SAM" id="Phobius"/>
    </source>
</evidence>
<comment type="subcellular location">
    <subcellularLocation>
        <location evidence="1">Membrane</location>
        <topology evidence="1">Multi-pass membrane protein</topology>
    </subcellularLocation>
</comment>
<dbReference type="GO" id="GO:0016314">
    <property type="term" value="F:phosphatidylinositol-3,4,5-trisphosphate 3-phosphatase activity"/>
    <property type="evidence" value="ECO:0007669"/>
    <property type="project" value="TreeGrafter"/>
</dbReference>
<dbReference type="AlphaFoldDB" id="A0AAN8J8Z6"/>
<feature type="domain" description="C2 tensin-type" evidence="9">
    <location>
        <begin position="436"/>
        <end position="573"/>
    </location>
</feature>
<evidence type="ECO:0000313" key="10">
    <source>
        <dbReference type="EMBL" id="KAK6172672.1"/>
    </source>
</evidence>
<dbReference type="Pfam" id="PF00520">
    <property type="entry name" value="Ion_trans"/>
    <property type="match status" value="1"/>
</dbReference>
<dbReference type="Gene3D" id="1.20.120.350">
    <property type="entry name" value="Voltage-gated potassium channels. Chain C"/>
    <property type="match status" value="1"/>
</dbReference>
<dbReference type="GO" id="GO:0016020">
    <property type="term" value="C:membrane"/>
    <property type="evidence" value="ECO:0007669"/>
    <property type="project" value="UniProtKB-SubCell"/>
</dbReference>
<dbReference type="Pfam" id="PF10409">
    <property type="entry name" value="PTEN_C2"/>
    <property type="match status" value="1"/>
</dbReference>
<proteinExistence type="predicted"/>
<keyword evidence="2 6" id="KW-0812">Transmembrane</keyword>
<evidence type="ECO:0000259" key="7">
    <source>
        <dbReference type="PROSITE" id="PS50056"/>
    </source>
</evidence>
<evidence type="ECO:0000256" key="2">
    <source>
        <dbReference type="ARBA" id="ARBA00022692"/>
    </source>
</evidence>
<dbReference type="PROSITE" id="PS50056">
    <property type="entry name" value="TYR_PHOSPHATASE_2"/>
    <property type="match status" value="1"/>
</dbReference>
<dbReference type="Pfam" id="PF22785">
    <property type="entry name" value="Tc-R-P"/>
    <property type="match status" value="1"/>
</dbReference>
<dbReference type="SUPFAM" id="SSF49562">
    <property type="entry name" value="C2 domain (Calcium/lipid-binding domain, CaLB)"/>
    <property type="match status" value="1"/>
</dbReference>
<dbReference type="InterPro" id="IPR014020">
    <property type="entry name" value="Tensin_C2-dom"/>
</dbReference>
<organism evidence="10 11">
    <name type="scientific">Patella caerulea</name>
    <name type="common">Rayed Mediterranean limpet</name>
    <dbReference type="NCBI Taxonomy" id="87958"/>
    <lineage>
        <taxon>Eukaryota</taxon>
        <taxon>Metazoa</taxon>
        <taxon>Spiralia</taxon>
        <taxon>Lophotrochozoa</taxon>
        <taxon>Mollusca</taxon>
        <taxon>Gastropoda</taxon>
        <taxon>Patellogastropoda</taxon>
        <taxon>Patelloidea</taxon>
        <taxon>Patellidae</taxon>
        <taxon>Patella</taxon>
    </lineage>
</organism>
<evidence type="ECO:0000256" key="5">
    <source>
        <dbReference type="ARBA" id="ARBA00023136"/>
    </source>
</evidence>
<evidence type="ECO:0000259" key="9">
    <source>
        <dbReference type="PROSITE" id="PS51182"/>
    </source>
</evidence>
<dbReference type="EMBL" id="JAZGQO010000011">
    <property type="protein sequence ID" value="KAK6172672.1"/>
    <property type="molecule type" value="Genomic_DNA"/>
</dbReference>
<keyword evidence="11" id="KW-1185">Reference proteome</keyword>
<keyword evidence="5 6" id="KW-0472">Membrane</keyword>
<dbReference type="Proteomes" id="UP001347796">
    <property type="component" value="Unassembled WGS sequence"/>
</dbReference>
<keyword evidence="3" id="KW-0378">Hydrolase</keyword>
<feature type="transmembrane region" description="Helical" evidence="6">
    <location>
        <begin position="148"/>
        <end position="167"/>
    </location>
</feature>
<evidence type="ECO:0000259" key="8">
    <source>
        <dbReference type="PROSITE" id="PS51181"/>
    </source>
</evidence>
<dbReference type="PANTHER" id="PTHR12305">
    <property type="entry name" value="PHOSPHATASE WITH HOMOLOGY TO TENSIN"/>
    <property type="match status" value="1"/>
</dbReference>
<feature type="domain" description="Tyrosine specific protein phosphatases" evidence="7">
    <location>
        <begin position="338"/>
        <end position="401"/>
    </location>
</feature>
<dbReference type="PANTHER" id="PTHR12305:SF60">
    <property type="entry name" value="PHOSPHATIDYLINOSITOL 3,4,5-TRISPHOSPHATE 3-PHOSPHATASE TPTE2-RELATED"/>
    <property type="match status" value="1"/>
</dbReference>
<keyword evidence="4 6" id="KW-1133">Transmembrane helix</keyword>
<dbReference type="PROSITE" id="PS51181">
    <property type="entry name" value="PPASE_TENSIN"/>
    <property type="match status" value="1"/>
</dbReference>
<dbReference type="InterPro" id="IPR029023">
    <property type="entry name" value="Tensin_phosphatase"/>
</dbReference>
<dbReference type="Gene3D" id="3.90.190.10">
    <property type="entry name" value="Protein tyrosine phosphatase superfamily"/>
    <property type="match status" value="1"/>
</dbReference>
<dbReference type="InterPro" id="IPR005821">
    <property type="entry name" value="Ion_trans_dom"/>
</dbReference>
<dbReference type="InterPro" id="IPR035892">
    <property type="entry name" value="C2_domain_sf"/>
</dbReference>
<dbReference type="InterPro" id="IPR027359">
    <property type="entry name" value="Volt_channel_dom_sf"/>
</dbReference>
<evidence type="ECO:0008006" key="12">
    <source>
        <dbReference type="Google" id="ProtNLM"/>
    </source>
</evidence>
<dbReference type="SUPFAM" id="SSF52799">
    <property type="entry name" value="(Phosphotyrosine protein) phosphatases II"/>
    <property type="match status" value="1"/>
</dbReference>
<dbReference type="Gene3D" id="2.60.40.1110">
    <property type="match status" value="1"/>
</dbReference>
<dbReference type="GO" id="GO:0005829">
    <property type="term" value="C:cytosol"/>
    <property type="evidence" value="ECO:0007669"/>
    <property type="project" value="TreeGrafter"/>
</dbReference>
<dbReference type="GO" id="GO:0005216">
    <property type="term" value="F:monoatomic ion channel activity"/>
    <property type="evidence" value="ECO:0007669"/>
    <property type="project" value="InterPro"/>
</dbReference>
<dbReference type="FunFam" id="2.60.40.1110:FF:000004">
    <property type="entry name" value="Voltage-sensor containing phosphatase"/>
    <property type="match status" value="1"/>
</dbReference>
<dbReference type="InterPro" id="IPR000387">
    <property type="entry name" value="Tyr_Pase_dom"/>
</dbReference>
<dbReference type="InterPro" id="IPR029021">
    <property type="entry name" value="Prot-tyrosine_phosphatase-like"/>
</dbReference>
<evidence type="ECO:0000256" key="1">
    <source>
        <dbReference type="ARBA" id="ARBA00004141"/>
    </source>
</evidence>
<dbReference type="InterPro" id="IPR051281">
    <property type="entry name" value="Dual-spec_lipid-protein_phosph"/>
</dbReference>
<name>A0AAN8J8Z6_PATCE</name>